<proteinExistence type="predicted"/>
<dbReference type="OrthoDB" id="2413468at2759"/>
<keyword evidence="3" id="KW-1185">Reference proteome</keyword>
<feature type="region of interest" description="Disordered" evidence="1">
    <location>
        <begin position="613"/>
        <end position="642"/>
    </location>
</feature>
<feature type="compositionally biased region" description="Basic and acidic residues" evidence="1">
    <location>
        <begin position="457"/>
        <end position="469"/>
    </location>
</feature>
<feature type="compositionally biased region" description="Low complexity" evidence="1">
    <location>
        <begin position="362"/>
        <end position="379"/>
    </location>
</feature>
<evidence type="ECO:0000313" key="2">
    <source>
        <dbReference type="EMBL" id="OCH93567.1"/>
    </source>
</evidence>
<name>A0A8E2DPY5_9APHY</name>
<reference evidence="2 3" key="1">
    <citation type="submission" date="2016-07" db="EMBL/GenBank/DDBJ databases">
        <title>Draft genome of the white-rot fungus Obba rivulosa 3A-2.</title>
        <authorList>
            <consortium name="DOE Joint Genome Institute"/>
            <person name="Miettinen O."/>
            <person name="Riley R."/>
            <person name="Acob R."/>
            <person name="Barry K."/>
            <person name="Cullen D."/>
            <person name="De Vries R."/>
            <person name="Hainaut M."/>
            <person name="Hatakka A."/>
            <person name="Henrissat B."/>
            <person name="Hilden K."/>
            <person name="Kuo R."/>
            <person name="Labutti K."/>
            <person name="Lipzen A."/>
            <person name="Makela M.R."/>
            <person name="Sandor L."/>
            <person name="Spatafora J.W."/>
            <person name="Grigoriev I.V."/>
            <person name="Hibbett D.S."/>
        </authorList>
    </citation>
    <scope>NUCLEOTIDE SEQUENCE [LARGE SCALE GENOMIC DNA]</scope>
    <source>
        <strain evidence="2 3">3A-2</strain>
    </source>
</reference>
<gene>
    <name evidence="2" type="ORF">OBBRIDRAFT_885398</name>
</gene>
<feature type="region of interest" description="Disordered" evidence="1">
    <location>
        <begin position="931"/>
        <end position="983"/>
    </location>
</feature>
<feature type="compositionally biased region" description="Low complexity" evidence="1">
    <location>
        <begin position="935"/>
        <end position="952"/>
    </location>
</feature>
<feature type="compositionally biased region" description="Polar residues" evidence="1">
    <location>
        <begin position="825"/>
        <end position="849"/>
    </location>
</feature>
<evidence type="ECO:0000256" key="1">
    <source>
        <dbReference type="SAM" id="MobiDB-lite"/>
    </source>
</evidence>
<sequence>MMSTAGLHMQAAPVYPLSRESSYGESVLATTMSQARPNVGRRESDYILSYYQSEHAGQSYISSDTPDDEEKPSLTHGASFTSQSSSEYSSDSVDRHGDGSARDDAQSHPQAAAETRHRRRPSQPSEGGADRRRLAIVEMDPISSPFHTHTSSMGDIDRSAATRGLLSRRGLHVEGLALVAPPDASPRTYTDLTPPPSAPLFSERAAMVSQAGSHHRSASEAVIAKPHSRLLHKSSRDIGIVGTAYKRPGGMSPASDEPRPQNTKMLGVPVFQTPTKSRSSSPATREAGPDTIDGTRDHQGQARYSLPAAAAHFASNEPVSTPAIGEYKDISQPVVGPVVVGITSDMLKQDPSRRSTNNLSPAASNSATRVATSSSRSSYTPSSYLFYEPGVHSTAGPLPPPPRIFDDTDDAPSPSTTAPPRPPRLDRAGPKRDIEAIKEALQLPKSVTAVLASRSQQDLHEKSDLHTLDRASSPGHGYMHEKLTNVPGASLVHAGSIHVREGAFPPSTILGPRSPESGVQIHRVQSPPTLPQAPNPVVFIQQPLQEDPSDRDFDSPVKVEAILPALAAHEEDERPELRHESSWVSLTHEEFGPPAISPQKRVELLPDVSRVSSWSSSSSALSPPVPPKQGRGTDDERTMSPTGKALRHTLANINKRFSSLPRTPSVLSVKKSPSPRASRTPSPSVIPLRASPRPRIISAWPDAMRCHEVTSMKSALERSLFYAQKINELAMYDCGLSEWVVTMKYRVGNNPRTARASAANLAASSSMPSTLGAAAQPRHTSRSSMGSEATFPIRPDAYTATDLSTRPIDMASPSTAPPALPYPSLATSPPRNPPVRSSTITLGSPSRTLQLPLLPMGKSSGTGFFSSIGRKASVKRGQSSVPPTPLTPNRVLTKRSPNITTTSVPTQAPVIISTPSVPGGPRAVPGRVQRSQTISVSASAPVAAPEPVTAPANSNSNRQSAMGRRPSIFGRSRGPPATPALSTPEFEQQVDKLYDLLPHAERDILAAYLRRTGQDILAIGQYIEDEKNGTLRRD</sequence>
<feature type="compositionally biased region" description="Low complexity" evidence="1">
    <location>
        <begin position="759"/>
        <end position="769"/>
    </location>
</feature>
<accession>A0A8E2DPY5</accession>
<organism evidence="2 3">
    <name type="scientific">Obba rivulosa</name>
    <dbReference type="NCBI Taxonomy" id="1052685"/>
    <lineage>
        <taxon>Eukaryota</taxon>
        <taxon>Fungi</taxon>
        <taxon>Dikarya</taxon>
        <taxon>Basidiomycota</taxon>
        <taxon>Agaricomycotina</taxon>
        <taxon>Agaricomycetes</taxon>
        <taxon>Polyporales</taxon>
        <taxon>Gelatoporiaceae</taxon>
        <taxon>Obba</taxon>
    </lineage>
</organism>
<feature type="compositionally biased region" description="Low complexity" evidence="1">
    <location>
        <begin position="664"/>
        <end position="683"/>
    </location>
</feature>
<feature type="region of interest" description="Disordered" evidence="1">
    <location>
        <begin position="391"/>
        <end position="429"/>
    </location>
</feature>
<feature type="region of interest" description="Disordered" evidence="1">
    <location>
        <begin position="662"/>
        <end position="689"/>
    </location>
</feature>
<dbReference type="Proteomes" id="UP000250043">
    <property type="component" value="Unassembled WGS sequence"/>
</dbReference>
<dbReference type="EMBL" id="KV722353">
    <property type="protein sequence ID" value="OCH93567.1"/>
    <property type="molecule type" value="Genomic_DNA"/>
</dbReference>
<feature type="region of interest" description="Disordered" evidence="1">
    <location>
        <begin position="874"/>
        <end position="893"/>
    </location>
</feature>
<feature type="compositionally biased region" description="Polar residues" evidence="1">
    <location>
        <begin position="272"/>
        <end position="283"/>
    </location>
</feature>
<feature type="compositionally biased region" description="Low complexity" evidence="1">
    <location>
        <begin position="613"/>
        <end position="622"/>
    </location>
</feature>
<feature type="compositionally biased region" description="Low complexity" evidence="1">
    <location>
        <begin position="79"/>
        <end position="91"/>
    </location>
</feature>
<protein>
    <submittedName>
        <fullName evidence="2">Uncharacterized protein</fullName>
    </submittedName>
</protein>
<dbReference type="AlphaFoldDB" id="A0A8E2DPY5"/>
<feature type="region of interest" description="Disordered" evidence="1">
    <location>
        <begin position="452"/>
        <end position="482"/>
    </location>
</feature>
<feature type="region of interest" description="Disordered" evidence="1">
    <location>
        <begin position="58"/>
        <end position="133"/>
    </location>
</feature>
<feature type="region of interest" description="Disordered" evidence="1">
    <location>
        <begin position="807"/>
        <end position="849"/>
    </location>
</feature>
<evidence type="ECO:0000313" key="3">
    <source>
        <dbReference type="Proteomes" id="UP000250043"/>
    </source>
</evidence>
<feature type="compositionally biased region" description="Basic and acidic residues" evidence="1">
    <location>
        <begin position="92"/>
        <end position="106"/>
    </location>
</feature>
<feature type="region of interest" description="Disordered" evidence="1">
    <location>
        <begin position="346"/>
        <end position="379"/>
    </location>
</feature>
<feature type="region of interest" description="Disordered" evidence="1">
    <location>
        <begin position="759"/>
        <end position="790"/>
    </location>
</feature>
<feature type="region of interest" description="Disordered" evidence="1">
    <location>
        <begin position="244"/>
        <end position="298"/>
    </location>
</feature>